<accession>A0ABV1HGD8</accession>
<gene>
    <name evidence="13" type="ORF">WMO43_13085</name>
</gene>
<evidence type="ECO:0000256" key="2">
    <source>
        <dbReference type="ARBA" id="ARBA00022448"/>
    </source>
</evidence>
<evidence type="ECO:0000256" key="11">
    <source>
        <dbReference type="SAM" id="Phobius"/>
    </source>
</evidence>
<dbReference type="Pfam" id="PF02096">
    <property type="entry name" value="60KD_IMP"/>
    <property type="match status" value="1"/>
</dbReference>
<keyword evidence="6 11" id="KW-1133">Transmembrane helix</keyword>
<keyword evidence="4 9" id="KW-0812">Transmembrane</keyword>
<sequence length="428" mass="48123">MDIILTQYSGAILGPIAKLLGWVMNGIYIVLDKIGIQDIGLTIIILTMIIYLCMLPLTIKQQKFSKLSQKMQPELQAIQKKYKNKTDAVSRQKMGEETQEVYNKYGVSPSGTCLQLFITFPILLALYRVIINVPAYVNGVKGVFSNLVNAIYTTDGFDKILTDYVDAGKINNLTSKMVDFSAKDTTAVKNNIVDVLYKMPSDGWNFLQDKFGSLTDLIQTTHDQVEPMVTFLGLNIADSPLSTIKSSFASHSWLMLIGALLIPIISYVTQVINIKMMPQPQQTQTGDSSTDAMAAQMKTMNIIMPLFSFVMCFTVPVGLGIYWISAAVFRAVQQFFINKHMEKIDLNDIIAKNQEKMKKKREKLGISEEDMKKAAKIKTKNISYEASSKEKEEKLKEADEKKKHVKADSMAAKANLVREFNEGKRQEK</sequence>
<evidence type="ECO:0000259" key="12">
    <source>
        <dbReference type="Pfam" id="PF02096"/>
    </source>
</evidence>
<evidence type="ECO:0000313" key="13">
    <source>
        <dbReference type="EMBL" id="MEQ2558784.1"/>
    </source>
</evidence>
<evidence type="ECO:0000256" key="6">
    <source>
        <dbReference type="ARBA" id="ARBA00022989"/>
    </source>
</evidence>
<keyword evidence="5" id="KW-0653">Protein transport</keyword>
<proteinExistence type="inferred from homology"/>
<dbReference type="InterPro" id="IPR001708">
    <property type="entry name" value="YidC/ALB3/OXA1/COX18"/>
</dbReference>
<dbReference type="PANTHER" id="PTHR12428">
    <property type="entry name" value="OXA1"/>
    <property type="match status" value="1"/>
</dbReference>
<feature type="region of interest" description="Disordered" evidence="10">
    <location>
        <begin position="385"/>
        <end position="409"/>
    </location>
</feature>
<dbReference type="CDD" id="cd20070">
    <property type="entry name" value="5TM_YidC_Alb3"/>
    <property type="match status" value="1"/>
</dbReference>
<comment type="caution">
    <text evidence="13">The sequence shown here is derived from an EMBL/GenBank/DDBJ whole genome shotgun (WGS) entry which is preliminary data.</text>
</comment>
<evidence type="ECO:0000256" key="5">
    <source>
        <dbReference type="ARBA" id="ARBA00022927"/>
    </source>
</evidence>
<dbReference type="NCBIfam" id="TIGR03592">
    <property type="entry name" value="yidC_oxa1_cterm"/>
    <property type="match status" value="1"/>
</dbReference>
<dbReference type="Proteomes" id="UP001454489">
    <property type="component" value="Unassembled WGS sequence"/>
</dbReference>
<feature type="transmembrane region" description="Helical" evidence="11">
    <location>
        <begin position="12"/>
        <end position="31"/>
    </location>
</feature>
<evidence type="ECO:0000256" key="7">
    <source>
        <dbReference type="ARBA" id="ARBA00023136"/>
    </source>
</evidence>
<evidence type="ECO:0000256" key="3">
    <source>
        <dbReference type="ARBA" id="ARBA00022475"/>
    </source>
</evidence>
<evidence type="ECO:0000256" key="10">
    <source>
        <dbReference type="SAM" id="MobiDB-lite"/>
    </source>
</evidence>
<feature type="transmembrane region" description="Helical" evidence="11">
    <location>
        <begin position="253"/>
        <end position="272"/>
    </location>
</feature>
<dbReference type="PANTHER" id="PTHR12428:SF65">
    <property type="entry name" value="CYTOCHROME C OXIDASE ASSEMBLY PROTEIN COX18, MITOCHONDRIAL"/>
    <property type="match status" value="1"/>
</dbReference>
<feature type="transmembrane region" description="Helical" evidence="11">
    <location>
        <begin position="38"/>
        <end position="59"/>
    </location>
</feature>
<feature type="transmembrane region" description="Helical" evidence="11">
    <location>
        <begin position="302"/>
        <end position="324"/>
    </location>
</feature>
<name>A0ABV1HGD8_9FIRM</name>
<evidence type="ECO:0000256" key="9">
    <source>
        <dbReference type="RuleBase" id="RU003945"/>
    </source>
</evidence>
<dbReference type="EMBL" id="JBBMEX010000016">
    <property type="protein sequence ID" value="MEQ2558784.1"/>
    <property type="molecule type" value="Genomic_DNA"/>
</dbReference>
<evidence type="ECO:0000256" key="1">
    <source>
        <dbReference type="ARBA" id="ARBA00004651"/>
    </source>
</evidence>
<evidence type="ECO:0000256" key="8">
    <source>
        <dbReference type="ARBA" id="ARBA00023186"/>
    </source>
</evidence>
<evidence type="ECO:0000313" key="14">
    <source>
        <dbReference type="Proteomes" id="UP001454489"/>
    </source>
</evidence>
<reference evidence="13 14" key="1">
    <citation type="submission" date="2024-03" db="EMBL/GenBank/DDBJ databases">
        <title>Human intestinal bacterial collection.</title>
        <authorList>
            <person name="Pauvert C."/>
            <person name="Hitch T.C.A."/>
            <person name="Clavel T."/>
        </authorList>
    </citation>
    <scope>NUCLEOTIDE SEQUENCE [LARGE SCALE GENOMIC DNA]</scope>
    <source>
        <strain evidence="13 14">CLA-AA-H185</strain>
    </source>
</reference>
<protein>
    <submittedName>
        <fullName evidence="13">YidC/Oxa1 family membrane protein insertase</fullName>
    </submittedName>
</protein>
<keyword evidence="8" id="KW-0143">Chaperone</keyword>
<dbReference type="RefSeq" id="WP_177962257.1">
    <property type="nucleotide sequence ID" value="NZ_JBBMEX010000016.1"/>
</dbReference>
<keyword evidence="3" id="KW-1003">Cell membrane</keyword>
<keyword evidence="7 11" id="KW-0472">Membrane</keyword>
<comment type="subcellular location">
    <subcellularLocation>
        <location evidence="1">Cell membrane</location>
        <topology evidence="1">Multi-pass membrane protein</topology>
    </subcellularLocation>
    <subcellularLocation>
        <location evidence="9">Membrane</location>
        <topology evidence="9">Multi-pass membrane protein</topology>
    </subcellularLocation>
</comment>
<keyword evidence="2" id="KW-0813">Transport</keyword>
<dbReference type="InterPro" id="IPR028055">
    <property type="entry name" value="YidC/Oxa/ALB_C"/>
</dbReference>
<organism evidence="13 14">
    <name type="scientific">Maccoyibacter intestinihominis</name>
    <dbReference type="NCBI Taxonomy" id="3133499"/>
    <lineage>
        <taxon>Bacteria</taxon>
        <taxon>Bacillati</taxon>
        <taxon>Bacillota</taxon>
        <taxon>Clostridia</taxon>
        <taxon>Lachnospirales</taxon>
        <taxon>Lachnospiraceae</taxon>
        <taxon>Maccoyibacter</taxon>
    </lineage>
</organism>
<feature type="domain" description="Membrane insertase YidC/Oxa/ALB C-terminal" evidence="12">
    <location>
        <begin position="40"/>
        <end position="339"/>
    </location>
</feature>
<dbReference type="InterPro" id="IPR047196">
    <property type="entry name" value="YidC_ALB_C"/>
</dbReference>
<evidence type="ECO:0000256" key="4">
    <source>
        <dbReference type="ARBA" id="ARBA00022692"/>
    </source>
</evidence>
<keyword evidence="14" id="KW-1185">Reference proteome</keyword>
<feature type="compositionally biased region" description="Basic and acidic residues" evidence="10">
    <location>
        <begin position="387"/>
        <end position="402"/>
    </location>
</feature>
<comment type="similarity">
    <text evidence="9">Belongs to the OXA1/ALB3/YidC family.</text>
</comment>